<organism evidence="3 4">
    <name type="scientific">Rhizobium rhizogenes</name>
    <name type="common">Agrobacterium rhizogenes</name>
    <dbReference type="NCBI Taxonomy" id="359"/>
    <lineage>
        <taxon>Bacteria</taxon>
        <taxon>Pseudomonadati</taxon>
        <taxon>Pseudomonadota</taxon>
        <taxon>Alphaproteobacteria</taxon>
        <taxon>Hyphomicrobiales</taxon>
        <taxon>Rhizobiaceae</taxon>
        <taxon>Rhizobium/Agrobacterium group</taxon>
        <taxon>Rhizobium</taxon>
    </lineage>
</organism>
<comment type="caution">
    <text evidence="3">The sequence shown here is derived from an EMBL/GenBank/DDBJ whole genome shotgun (WGS) entry which is preliminary data.</text>
</comment>
<evidence type="ECO:0000256" key="1">
    <source>
        <dbReference type="SAM" id="MobiDB-lite"/>
    </source>
</evidence>
<evidence type="ECO:0000313" key="3">
    <source>
        <dbReference type="EMBL" id="PVE57169.1"/>
    </source>
</evidence>
<accession>A0AA92HB52</accession>
<name>A0AA92HB52_RHIRH</name>
<dbReference type="Proteomes" id="UP000244335">
    <property type="component" value="Unassembled WGS sequence"/>
</dbReference>
<proteinExistence type="predicted"/>
<gene>
    <name evidence="3" type="ORF">DC430_05440</name>
</gene>
<dbReference type="EMBL" id="QDFR01000001">
    <property type="protein sequence ID" value="PVE57169.1"/>
    <property type="molecule type" value="Genomic_DNA"/>
</dbReference>
<dbReference type="AlphaFoldDB" id="A0AA92HB52"/>
<feature type="signal peptide" evidence="2">
    <location>
        <begin position="1"/>
        <end position="35"/>
    </location>
</feature>
<evidence type="ECO:0000313" key="4">
    <source>
        <dbReference type="Proteomes" id="UP000244335"/>
    </source>
</evidence>
<evidence type="ECO:0000256" key="2">
    <source>
        <dbReference type="SAM" id="SignalP"/>
    </source>
</evidence>
<reference evidence="3 4" key="1">
    <citation type="submission" date="2018-04" db="EMBL/GenBank/DDBJ databases">
        <authorList>
            <person name="Hagen T."/>
        </authorList>
    </citation>
    <scope>NUCLEOTIDE SEQUENCE [LARGE SCALE GENOMIC DNA]</scope>
    <source>
        <strain evidence="3 4">TPD7009</strain>
    </source>
</reference>
<feature type="region of interest" description="Disordered" evidence="1">
    <location>
        <begin position="187"/>
        <end position="218"/>
    </location>
</feature>
<feature type="chain" id="PRO_5041725878" evidence="2">
    <location>
        <begin position="36"/>
        <end position="218"/>
    </location>
</feature>
<protein>
    <submittedName>
        <fullName evidence="3">Uncharacterized protein</fullName>
    </submittedName>
</protein>
<feature type="compositionally biased region" description="Basic and acidic residues" evidence="1">
    <location>
        <begin position="188"/>
        <end position="197"/>
    </location>
</feature>
<keyword evidence="2" id="KW-0732">Signal</keyword>
<feature type="compositionally biased region" description="Polar residues" evidence="1">
    <location>
        <begin position="200"/>
        <end position="212"/>
    </location>
</feature>
<sequence length="218" mass="24239">MRKSHHLADSQNKAGPHMKQAIAALLLACMPFAAAAQDASKVKDPILWGEFGTWTVQMEPDLGHACVVASEFDTGHILVFGRYFKPGKPGFFISFQNEKWKSLVHKKVYSVSVGFDEKATWDTESGAYVQGSTRRLAMKTVARAFFDEFKSSKTVKMFYEDKEIAKLSLSGVQKAVEQMDACQQTTDELLKISRTESDTSDPSVKKPSTQASDDPFEP</sequence>